<name>A0A382QGI0_9ZZZZ</name>
<dbReference type="AlphaFoldDB" id="A0A382QGI0"/>
<dbReference type="EMBL" id="UINC01114379">
    <property type="protein sequence ID" value="SVC84643.1"/>
    <property type="molecule type" value="Genomic_DNA"/>
</dbReference>
<feature type="non-terminal residue" evidence="1">
    <location>
        <position position="32"/>
    </location>
</feature>
<organism evidence="1">
    <name type="scientific">marine metagenome</name>
    <dbReference type="NCBI Taxonomy" id="408172"/>
    <lineage>
        <taxon>unclassified sequences</taxon>
        <taxon>metagenomes</taxon>
        <taxon>ecological metagenomes</taxon>
    </lineage>
</organism>
<reference evidence="1" key="1">
    <citation type="submission" date="2018-05" db="EMBL/GenBank/DDBJ databases">
        <authorList>
            <person name="Lanie J.A."/>
            <person name="Ng W.-L."/>
            <person name="Kazmierczak K.M."/>
            <person name="Andrzejewski T.M."/>
            <person name="Davidsen T.M."/>
            <person name="Wayne K.J."/>
            <person name="Tettelin H."/>
            <person name="Glass J.I."/>
            <person name="Rusch D."/>
            <person name="Podicherti R."/>
            <person name="Tsui H.-C.T."/>
            <person name="Winkler M.E."/>
        </authorList>
    </citation>
    <scope>NUCLEOTIDE SEQUENCE</scope>
</reference>
<accession>A0A382QGI0</accession>
<protein>
    <submittedName>
        <fullName evidence="1">Uncharacterized protein</fullName>
    </submittedName>
</protein>
<gene>
    <name evidence="1" type="ORF">METZ01_LOCUS337497</name>
</gene>
<proteinExistence type="predicted"/>
<sequence length="32" mass="3310">MNDMVQALKQSKKTLVLLGAALVLILAVACGP</sequence>
<evidence type="ECO:0000313" key="1">
    <source>
        <dbReference type="EMBL" id="SVC84643.1"/>
    </source>
</evidence>